<protein>
    <recommendedName>
        <fullName evidence="9">Selenoprotein O</fullName>
    </recommendedName>
</protein>
<keyword evidence="12" id="KW-1185">Reference proteome</keyword>
<dbReference type="Proteomes" id="UP000887568">
    <property type="component" value="Unplaced"/>
</dbReference>
<proteinExistence type="inferred from homology"/>
<dbReference type="OMA" id="LCVTXSS"/>
<keyword evidence="6" id="KW-0547">Nucleotide-binding</keyword>
<evidence type="ECO:0000256" key="3">
    <source>
        <dbReference type="ARBA" id="ARBA00022679"/>
    </source>
</evidence>
<evidence type="ECO:0000256" key="10">
    <source>
        <dbReference type="SAM" id="MobiDB-lite"/>
    </source>
</evidence>
<evidence type="ECO:0000256" key="4">
    <source>
        <dbReference type="ARBA" id="ARBA00022695"/>
    </source>
</evidence>
<evidence type="ECO:0000313" key="11">
    <source>
        <dbReference type="EnsemblMetazoa" id="XP_038058202.1"/>
    </source>
</evidence>
<keyword evidence="7" id="KW-0067">ATP-binding</keyword>
<dbReference type="PANTHER" id="PTHR12153:SF15">
    <property type="entry name" value="PROTEIN ADENYLYLTRANSFERASE SELO, MITOCHONDRIAL"/>
    <property type="match status" value="1"/>
</dbReference>
<dbReference type="Pfam" id="PF02696">
    <property type="entry name" value="SelO"/>
    <property type="match status" value="1"/>
</dbReference>
<comment type="cofactor">
    <cofactor evidence="1">
        <name>Mg(2+)</name>
        <dbReference type="ChEBI" id="CHEBI:18420"/>
    </cofactor>
</comment>
<evidence type="ECO:0000256" key="9">
    <source>
        <dbReference type="ARBA" id="ARBA00031547"/>
    </source>
</evidence>
<evidence type="ECO:0000256" key="2">
    <source>
        <dbReference type="ARBA" id="ARBA00009747"/>
    </source>
</evidence>
<dbReference type="OrthoDB" id="10254721at2759"/>
<dbReference type="RefSeq" id="XP_038058202.1">
    <property type="nucleotide sequence ID" value="XM_038202274.1"/>
</dbReference>
<evidence type="ECO:0000256" key="1">
    <source>
        <dbReference type="ARBA" id="ARBA00001946"/>
    </source>
</evidence>
<dbReference type="GO" id="GO:0005524">
    <property type="term" value="F:ATP binding"/>
    <property type="evidence" value="ECO:0007669"/>
    <property type="project" value="UniProtKB-KW"/>
</dbReference>
<reference evidence="11" key="1">
    <citation type="submission" date="2022-11" db="UniProtKB">
        <authorList>
            <consortium name="EnsemblMetazoa"/>
        </authorList>
    </citation>
    <scope>IDENTIFICATION</scope>
</reference>
<sequence>MRHQLLRPLQSTVTLLMFHRLTHNRFRPGKMATLGSLNFDNLALRSLPIDPETQNFTRSVKGACFSKTTPEPVAKPETVAVSLPALRLLDLDDKESEKPEFAEYFAGNKLLPGAETAAHCYCGHQFGYFSGQLGDGAAMYLGEVVNSAGERWEIQLKGAGPTPYSRQSDGRKVLRSTIREFLCSEAMHHLGIPTTRAGSCVTSDTKIVRDIFYSGNPIRERATLVLRIAPTFFRFGSFEIFKPLDRMTGRGGPSVGRKDVLEQMLEYVIKTFFPEIYEQHKDNAQERYLAFYREVIKLTAQLVAGWQCVGFCHGVLNTDNMSILGLTIDYGPYGFLDAYNPDHICNNSDDGGRYTYVKQPAICRWNLEKLAEALAMALPVDLAKAELGLYDEEYEKSYMRRMRNKLGLLRKELPEDKELVQSFLDTMYQTQSDFTNSFRCLSRFRLPGSKDADDDDDAVVEYLLTQCSTADELKKSMKPRMDGRELQMMMMLMQMNPDLLQQLGGGHMRLMKELERMEKAKELENLTREEKTQTDKAKWEVWLSSYRGRLAKETDGLDGESALKEFNQKRVETMNASNPRFILRNYIAQNAIEAAEKGDFSEVRRVLKLLETPYSDTVDLGNLATSSQSASSASTDEDAGASSSVGSSSQPAINPIKGCAGLAYDGRPPQWAAELRVT</sequence>
<dbReference type="NCBIfam" id="NF000658">
    <property type="entry name" value="PRK00029.1"/>
    <property type="match status" value="1"/>
</dbReference>
<dbReference type="EnsemblMetazoa" id="XM_038202274.1">
    <property type="protein sequence ID" value="XP_038058202.1"/>
    <property type="gene ID" value="LOC119729628"/>
</dbReference>
<keyword evidence="4" id="KW-0548">Nucleotidyltransferase</keyword>
<evidence type="ECO:0000256" key="5">
    <source>
        <dbReference type="ARBA" id="ARBA00022723"/>
    </source>
</evidence>
<keyword evidence="5" id="KW-0479">Metal-binding</keyword>
<name>A0A914A2Z0_PATMI</name>
<dbReference type="PANTHER" id="PTHR12153">
    <property type="entry name" value="SELENOPROTEIN O"/>
    <property type="match status" value="1"/>
</dbReference>
<keyword evidence="8" id="KW-0460">Magnesium</keyword>
<dbReference type="AlphaFoldDB" id="A0A914A2Z0"/>
<accession>A0A914A2Z0</accession>
<dbReference type="HAMAP" id="MF_00692">
    <property type="entry name" value="SelO"/>
    <property type="match status" value="1"/>
</dbReference>
<feature type="region of interest" description="Disordered" evidence="10">
    <location>
        <begin position="627"/>
        <end position="653"/>
    </location>
</feature>
<keyword evidence="3" id="KW-0808">Transferase</keyword>
<evidence type="ECO:0000256" key="7">
    <source>
        <dbReference type="ARBA" id="ARBA00022840"/>
    </source>
</evidence>
<dbReference type="GeneID" id="119729628"/>
<evidence type="ECO:0000256" key="8">
    <source>
        <dbReference type="ARBA" id="ARBA00022842"/>
    </source>
</evidence>
<evidence type="ECO:0000313" key="12">
    <source>
        <dbReference type="Proteomes" id="UP000887568"/>
    </source>
</evidence>
<feature type="compositionally biased region" description="Low complexity" evidence="10">
    <location>
        <begin position="627"/>
        <end position="649"/>
    </location>
</feature>
<comment type="similarity">
    <text evidence="2">Belongs to the SELO family.</text>
</comment>
<evidence type="ECO:0000256" key="6">
    <source>
        <dbReference type="ARBA" id="ARBA00022741"/>
    </source>
</evidence>
<dbReference type="InterPro" id="IPR003846">
    <property type="entry name" value="SelO"/>
</dbReference>
<organism evidence="11 12">
    <name type="scientific">Patiria miniata</name>
    <name type="common">Bat star</name>
    <name type="synonym">Asterina miniata</name>
    <dbReference type="NCBI Taxonomy" id="46514"/>
    <lineage>
        <taxon>Eukaryota</taxon>
        <taxon>Metazoa</taxon>
        <taxon>Echinodermata</taxon>
        <taxon>Eleutherozoa</taxon>
        <taxon>Asterozoa</taxon>
        <taxon>Asteroidea</taxon>
        <taxon>Valvatacea</taxon>
        <taxon>Valvatida</taxon>
        <taxon>Asterinidae</taxon>
        <taxon>Patiria</taxon>
    </lineage>
</organism>
<dbReference type="GO" id="GO:0046872">
    <property type="term" value="F:metal ion binding"/>
    <property type="evidence" value="ECO:0007669"/>
    <property type="project" value="UniProtKB-KW"/>
</dbReference>
<dbReference type="GO" id="GO:0016779">
    <property type="term" value="F:nucleotidyltransferase activity"/>
    <property type="evidence" value="ECO:0007669"/>
    <property type="project" value="UniProtKB-KW"/>
</dbReference>